<proteinExistence type="predicted"/>
<dbReference type="AlphaFoldDB" id="A0A1I1KKU3"/>
<accession>A0A1I1KKU3</accession>
<reference evidence="2" key="1">
    <citation type="submission" date="2016-10" db="EMBL/GenBank/DDBJ databases">
        <authorList>
            <person name="Varghese N."/>
            <person name="Submissions S."/>
        </authorList>
    </citation>
    <scope>NUCLEOTIDE SEQUENCE [LARGE SCALE GENOMIC DNA]</scope>
    <source>
        <strain evidence="2">DSM 13078</strain>
    </source>
</reference>
<dbReference type="Pfam" id="PF26499">
    <property type="entry name" value="PIN_13"/>
    <property type="match status" value="1"/>
</dbReference>
<dbReference type="EMBL" id="FOKW01000011">
    <property type="protein sequence ID" value="SFC58050.1"/>
    <property type="molecule type" value="Genomic_DNA"/>
</dbReference>
<dbReference type="OrthoDB" id="300048at2157"/>
<gene>
    <name evidence="1" type="ORF">SAMN05444422_11114</name>
</gene>
<dbReference type="RefSeq" id="WP_143095858.1">
    <property type="nucleotide sequence ID" value="NZ_FOKW01000011.1"/>
</dbReference>
<protein>
    <recommendedName>
        <fullName evidence="3">PIN domain-containing protein</fullName>
    </recommendedName>
</protein>
<dbReference type="InterPro" id="IPR058700">
    <property type="entry name" value="PIN_com-containing_halobact"/>
</dbReference>
<keyword evidence="2" id="KW-1185">Reference proteome</keyword>
<evidence type="ECO:0000313" key="2">
    <source>
        <dbReference type="Proteomes" id="UP000199161"/>
    </source>
</evidence>
<name>A0A1I1KKU3_NATHA</name>
<sequence length="201" mass="22341">MADRSVHPILADTDALIAYARLDCWDVIRSQLYLTTTNVCYRELLDHTDLSGGEKYDADAKARADAAQRVLDAIEDETSTITREFCGQSGITLGEHSLPPLAKQHSDTVEAILMMDKGNEDRAEGGRAYIQRKLDLEELGIELPSLGVPLGILAKEGYLTEDEACSEINELAEKEGWKSRSALERIWKSVPLDCDQEPDFL</sequence>
<evidence type="ECO:0000313" key="1">
    <source>
        <dbReference type="EMBL" id="SFC58050.1"/>
    </source>
</evidence>
<organism evidence="1 2">
    <name type="scientific">Natronobacterium haloterrestre</name>
    <name type="common">Halobiforma haloterrestris</name>
    <dbReference type="NCBI Taxonomy" id="148448"/>
    <lineage>
        <taxon>Archaea</taxon>
        <taxon>Methanobacteriati</taxon>
        <taxon>Methanobacteriota</taxon>
        <taxon>Stenosarchaea group</taxon>
        <taxon>Halobacteria</taxon>
        <taxon>Halobacteriales</taxon>
        <taxon>Natrialbaceae</taxon>
        <taxon>Natronobacterium</taxon>
    </lineage>
</organism>
<evidence type="ECO:0008006" key="3">
    <source>
        <dbReference type="Google" id="ProtNLM"/>
    </source>
</evidence>
<dbReference type="Proteomes" id="UP000199161">
    <property type="component" value="Unassembled WGS sequence"/>
</dbReference>